<name>A0ABS6AY28_9NOCA</name>
<gene>
    <name evidence="1" type="ORF">KO481_15470</name>
</gene>
<dbReference type="RefSeq" id="WP_215917786.1">
    <property type="nucleotide sequence ID" value="NZ_JAHKNI010000004.1"/>
</dbReference>
<dbReference type="EMBL" id="JAHKNI010000004">
    <property type="protein sequence ID" value="MBU3062919.1"/>
    <property type="molecule type" value="Genomic_DNA"/>
</dbReference>
<evidence type="ECO:0000313" key="2">
    <source>
        <dbReference type="Proteomes" id="UP000733379"/>
    </source>
</evidence>
<evidence type="ECO:0000313" key="1">
    <source>
        <dbReference type="EMBL" id="MBU3062919.1"/>
    </source>
</evidence>
<keyword evidence="2" id="KW-1185">Reference proteome</keyword>
<proteinExistence type="predicted"/>
<comment type="caution">
    <text evidence="1">The sequence shown here is derived from an EMBL/GenBank/DDBJ whole genome shotgun (WGS) entry which is preliminary data.</text>
</comment>
<reference evidence="1 2" key="1">
    <citation type="submission" date="2021-06" db="EMBL/GenBank/DDBJ databases">
        <title>Actinomycetes sequencing.</title>
        <authorList>
            <person name="Shan Q."/>
        </authorList>
    </citation>
    <scope>NUCLEOTIDE SEQUENCE [LARGE SCALE GENOMIC DNA]</scope>
    <source>
        <strain evidence="1 2">NEAU-G5</strain>
    </source>
</reference>
<dbReference type="Proteomes" id="UP000733379">
    <property type="component" value="Unassembled WGS sequence"/>
</dbReference>
<protein>
    <submittedName>
        <fullName evidence="1">Uncharacterized protein</fullName>
    </submittedName>
</protein>
<sequence length="222" mass="23572">MPIPRISLAAVLACGALALFTGRSDHGPDTLVTDPTLARTYADPVAALAAPPGEVRRSLGISPRLPADSPPLAQAAPIAGQLIPPPPEGPQRHFSPSPEQWENAHAIVGVVRARELPLYTAVIALATAMQESSLHNLTDAADYDSLGLFQQRPSAGWGDPDQLTDPAYAAGAFLDALLSRVPDYAAVPLWQAAQRTQASAFPERYAQWEDQATEMVVRIAAE</sequence>
<accession>A0ABS6AY28</accession>
<organism evidence="1 2">
    <name type="scientific">Nocardia albiluteola</name>
    <dbReference type="NCBI Taxonomy" id="2842303"/>
    <lineage>
        <taxon>Bacteria</taxon>
        <taxon>Bacillati</taxon>
        <taxon>Actinomycetota</taxon>
        <taxon>Actinomycetes</taxon>
        <taxon>Mycobacteriales</taxon>
        <taxon>Nocardiaceae</taxon>
        <taxon>Nocardia</taxon>
    </lineage>
</organism>